<reference evidence="5 6" key="1">
    <citation type="journal article" date="2017" name="BMC Genomics">
        <title>Comparative genomic and phylogenomic analyses of the Bifidobacteriaceae family.</title>
        <authorList>
            <person name="Lugli G.A."/>
            <person name="Milani C."/>
            <person name="Turroni F."/>
            <person name="Duranti S."/>
            <person name="Mancabelli L."/>
            <person name="Mangifesta M."/>
            <person name="Ferrario C."/>
            <person name="Modesto M."/>
            <person name="Mattarelli P."/>
            <person name="Jiri K."/>
            <person name="van Sinderen D."/>
            <person name="Ventura M."/>
        </authorList>
    </citation>
    <scope>NUCLEOTIDE SEQUENCE [LARGE SCALE GENOMIC DNA]</scope>
    <source>
        <strain evidence="5 6">DSM 22924</strain>
    </source>
</reference>
<dbReference type="Gene3D" id="2.60.420.10">
    <property type="entry name" value="Maltose phosphorylase, domain 3"/>
    <property type="match status" value="1"/>
</dbReference>
<keyword evidence="1" id="KW-0326">Glycosidase</keyword>
<dbReference type="Proteomes" id="UP000216004">
    <property type="component" value="Unassembled WGS sequence"/>
</dbReference>
<feature type="domain" description="Glycoside hydrolase family 65 C-terminal" evidence="3">
    <location>
        <begin position="954"/>
        <end position="1006"/>
    </location>
</feature>
<dbReference type="Gene3D" id="1.10.150.240">
    <property type="entry name" value="Putative phosphatase, domain 2"/>
    <property type="match status" value="1"/>
</dbReference>
<dbReference type="GO" id="GO:0016757">
    <property type="term" value="F:glycosyltransferase activity"/>
    <property type="evidence" value="ECO:0007669"/>
    <property type="project" value="UniProtKB-ARBA"/>
</dbReference>
<dbReference type="Pfam" id="PF03633">
    <property type="entry name" value="Glyco_hydro_65C"/>
    <property type="match status" value="1"/>
</dbReference>
<evidence type="ECO:0000313" key="6">
    <source>
        <dbReference type="Proteomes" id="UP000216004"/>
    </source>
</evidence>
<dbReference type="InterPro" id="IPR006439">
    <property type="entry name" value="HAD-SF_hydro_IA"/>
</dbReference>
<dbReference type="Pfam" id="PF03636">
    <property type="entry name" value="Glyco_hydro_65N"/>
    <property type="match status" value="1"/>
</dbReference>
<dbReference type="InterPro" id="IPR005194">
    <property type="entry name" value="Glyco_hydro_65_C"/>
</dbReference>
<dbReference type="SUPFAM" id="SSF56784">
    <property type="entry name" value="HAD-like"/>
    <property type="match status" value="1"/>
</dbReference>
<dbReference type="InterPro" id="IPR023214">
    <property type="entry name" value="HAD_sf"/>
</dbReference>
<dbReference type="InterPro" id="IPR037018">
    <property type="entry name" value="GH65_N"/>
</dbReference>
<sequence>MVITLAQSKAVLFDLDGVLVPTVGLHKQAWKQLFDQILPSHVQPYSEQDYYAYVDGKPRYDGVAALLESRGMNVAWGAPSDSQGSETICGFGNRKNALFEQLLDEQGIEPYQDTVDVLQHLLGLGKRLAVVSSSRNTQTVLRLAGIDHFFSEVVDGNTRAQHGLQGKPAPDTYAFAAQQLGLPNAECLIVEDALSGVAAGRAGSFGLVVGLDRGAGREALAAAGAELVVNQLVELIEGSAHRHIIESRHLLNQEQYPVNAWSFEQVGHLTSESATLFSVSNGNIGIRASGDPTRALGSGTFMSGFHDTYAIKHAEGAYGYARVGQMIQGVPDACGFSLQVDGKPLLAPQQNYQCLDFKTGISKVHHQFRMEDGAELSIEVERMACLFDPNIAVCTLRVESPDRDCELTVNGHINADIPSGVSSGDPRKSQPVDGCGIHEVAIEGQLTTDNSEVHLYETNNSALSVAMAVRQEIQQDCVREALSGDNWQLSVKRGESLVIERFIAYHAFPLRPDGAGEDLSVHTCGGDTDELVSRCIETLQRASSSGVIGLREQQRIWLDDFWQRGDIEVEAGDDGRIQQIVRWELFQLAQATAQVTNGVGAKGLSGSGYDGHYFWDTEIYLLPFLIYTDPVRAQKLLHYRYLMLPAARKRAAEMNLEGALYPWRTINGEEASAYFPTGTAQYHIDADVSYGLVQYVLVSGDVAFLAEEGIDILVQTARMWLSLGSYQDDGQFHIACVTGPDEYTALVDDDFYTNQMARFNLQSACFAARSLEERDSEAYRHIQERLALGSEEIEHWSQAAEAMYTATGGHPLVHAQDSQFMARPRWDFEHLTARPLLLHYHPLKIYSHQVLKQTDVVLCLMLLSSWFTLEQKRADFDFYDPLTVGDSTLSAASQSVIAAEVGYEELAQRYFMESLFADVCNLHANTTDGIHLAAAGGVWSTLVCGFGGLRDTGGTDISINARLPQSWKSLTYRLTIGGTRIKVVVDETGTHLERLVGPELTVKVNGINCIV</sequence>
<proteinExistence type="predicted"/>
<dbReference type="InterPro" id="IPR005195">
    <property type="entry name" value="Glyco_hydro_65_M"/>
</dbReference>
<dbReference type="Pfam" id="PF00702">
    <property type="entry name" value="Hydrolase"/>
    <property type="match status" value="1"/>
</dbReference>
<dbReference type="InterPro" id="IPR005196">
    <property type="entry name" value="Glyco_hydro_65_N"/>
</dbReference>
<name>A0A261EU95_9BIFI</name>
<evidence type="ECO:0000259" key="3">
    <source>
        <dbReference type="Pfam" id="PF03633"/>
    </source>
</evidence>
<evidence type="ECO:0000259" key="2">
    <source>
        <dbReference type="Pfam" id="PF03632"/>
    </source>
</evidence>
<dbReference type="SUPFAM" id="SSF74650">
    <property type="entry name" value="Galactose mutarotase-like"/>
    <property type="match status" value="1"/>
</dbReference>
<dbReference type="PANTHER" id="PTHR11051:SF13">
    <property type="entry name" value="GLYCOSYL TRANSFERASE"/>
    <property type="match status" value="1"/>
</dbReference>
<dbReference type="PANTHER" id="PTHR11051">
    <property type="entry name" value="GLYCOSYL HYDROLASE-RELATED"/>
    <property type="match status" value="1"/>
</dbReference>
<dbReference type="RefSeq" id="WP_158520415.1">
    <property type="nucleotide sequence ID" value="NZ_MWWS01000004.1"/>
</dbReference>
<dbReference type="GO" id="GO:0030246">
    <property type="term" value="F:carbohydrate binding"/>
    <property type="evidence" value="ECO:0007669"/>
    <property type="project" value="InterPro"/>
</dbReference>
<comment type="caution">
    <text evidence="5">The sequence shown here is derived from an EMBL/GenBank/DDBJ whole genome shotgun (WGS) entry which is preliminary data.</text>
</comment>
<dbReference type="Gene3D" id="3.40.50.1000">
    <property type="entry name" value="HAD superfamily/HAD-like"/>
    <property type="match status" value="1"/>
</dbReference>
<dbReference type="InterPro" id="IPR036412">
    <property type="entry name" value="HAD-like_sf"/>
</dbReference>
<accession>A0A261EU95</accession>
<keyword evidence="5" id="KW-0378">Hydrolase</keyword>
<feature type="domain" description="Glycoside hydrolase family 65 N-terminal" evidence="4">
    <location>
        <begin position="273"/>
        <end position="506"/>
    </location>
</feature>
<organism evidence="5 6">
    <name type="scientific">Bombiscardovia coagulans</name>
    <dbReference type="NCBI Taxonomy" id="686666"/>
    <lineage>
        <taxon>Bacteria</taxon>
        <taxon>Bacillati</taxon>
        <taxon>Actinomycetota</taxon>
        <taxon>Actinomycetes</taxon>
        <taxon>Bifidobacteriales</taxon>
        <taxon>Bifidobacteriaceae</taxon>
        <taxon>Bombiscardovia</taxon>
    </lineage>
</organism>
<evidence type="ECO:0000256" key="1">
    <source>
        <dbReference type="ARBA" id="ARBA00023295"/>
    </source>
</evidence>
<dbReference type="InterPro" id="IPR012341">
    <property type="entry name" value="6hp_glycosidase-like_sf"/>
</dbReference>
<dbReference type="InterPro" id="IPR011013">
    <property type="entry name" value="Gal_mutarotase_sf_dom"/>
</dbReference>
<dbReference type="InterPro" id="IPR008928">
    <property type="entry name" value="6-hairpin_glycosidase_sf"/>
</dbReference>
<dbReference type="OrthoDB" id="9816160at2"/>
<dbReference type="GO" id="GO:0005975">
    <property type="term" value="P:carbohydrate metabolic process"/>
    <property type="evidence" value="ECO:0007669"/>
    <property type="project" value="InterPro"/>
</dbReference>
<dbReference type="AlphaFoldDB" id="A0A261EU95"/>
<dbReference type="Gene3D" id="2.70.98.40">
    <property type="entry name" value="Glycoside hydrolase, family 65, N-terminal domain"/>
    <property type="match status" value="1"/>
</dbReference>
<dbReference type="Pfam" id="PF03632">
    <property type="entry name" value="Glyco_hydro_65m"/>
    <property type="match status" value="1"/>
</dbReference>
<dbReference type="SFLD" id="SFLDG01129">
    <property type="entry name" value="C1.5:_HAD__Beta-PGM__Phosphata"/>
    <property type="match status" value="1"/>
</dbReference>
<dbReference type="GO" id="GO:0004553">
    <property type="term" value="F:hydrolase activity, hydrolyzing O-glycosyl compounds"/>
    <property type="evidence" value="ECO:0007669"/>
    <property type="project" value="TreeGrafter"/>
</dbReference>
<evidence type="ECO:0000313" key="5">
    <source>
        <dbReference type="EMBL" id="OZG50407.1"/>
    </source>
</evidence>
<evidence type="ECO:0000259" key="4">
    <source>
        <dbReference type="Pfam" id="PF03636"/>
    </source>
</evidence>
<gene>
    <name evidence="5" type="ORF">BOCO_0924</name>
</gene>
<dbReference type="SFLD" id="SFLDS00003">
    <property type="entry name" value="Haloacid_Dehalogenase"/>
    <property type="match status" value="1"/>
</dbReference>
<dbReference type="SUPFAM" id="SSF48208">
    <property type="entry name" value="Six-hairpin glycosidases"/>
    <property type="match status" value="1"/>
</dbReference>
<dbReference type="NCBIfam" id="TIGR01509">
    <property type="entry name" value="HAD-SF-IA-v3"/>
    <property type="match status" value="1"/>
</dbReference>
<protein>
    <submittedName>
        <fullName evidence="5">Glycosyl hydrolase family 65 central catalytic domain-containing protein</fullName>
    </submittedName>
</protein>
<feature type="domain" description="Glycoside hydrolase family 65 central catalytic" evidence="2">
    <location>
        <begin position="582"/>
        <end position="939"/>
    </location>
</feature>
<dbReference type="Gene3D" id="1.50.10.10">
    <property type="match status" value="1"/>
</dbReference>
<keyword evidence="6" id="KW-1185">Reference proteome</keyword>
<dbReference type="EMBL" id="MWWS01000004">
    <property type="protein sequence ID" value="OZG50407.1"/>
    <property type="molecule type" value="Genomic_DNA"/>
</dbReference>
<dbReference type="InterPro" id="IPR023198">
    <property type="entry name" value="PGP-like_dom2"/>
</dbReference>